<dbReference type="InterPro" id="IPR012347">
    <property type="entry name" value="Ferritin-like"/>
</dbReference>
<dbReference type="Proteomes" id="UP000029585">
    <property type="component" value="Unassembled WGS sequence"/>
</dbReference>
<dbReference type="EMBL" id="ADLO01000054">
    <property type="protein sequence ID" value="KGF55850.1"/>
    <property type="molecule type" value="Genomic_DNA"/>
</dbReference>
<protein>
    <recommendedName>
        <fullName evidence="3">Spore coat protein</fullName>
    </recommendedName>
</protein>
<accession>A0A096B9X4</accession>
<reference evidence="1 2" key="1">
    <citation type="submission" date="2011-08" db="EMBL/GenBank/DDBJ databases">
        <title>The Genome Sequence of Clostridium orbiscindens 1_3_50AFAA.</title>
        <authorList>
            <consortium name="The Broad Institute Genome Sequencing Platform"/>
            <person name="Earl A."/>
            <person name="Ward D."/>
            <person name="Feldgarden M."/>
            <person name="Gevers D."/>
            <person name="Daigneault M."/>
            <person name="Strauss J."/>
            <person name="Allen-Vercoe E."/>
            <person name="Young S.K."/>
            <person name="Zeng Q."/>
            <person name="Gargeya S."/>
            <person name="Fitzgerald M."/>
            <person name="Haas B."/>
            <person name="Abouelleil A."/>
            <person name="Alvarado L."/>
            <person name="Arachchi H.M."/>
            <person name="Berlin A."/>
            <person name="Brown A."/>
            <person name="Chapman S.B."/>
            <person name="Chen Z."/>
            <person name="Dunbar C."/>
            <person name="Freedman E."/>
            <person name="Gearin G."/>
            <person name="Gellesch M."/>
            <person name="Goldberg J."/>
            <person name="Griggs A."/>
            <person name="Gujja S."/>
            <person name="Heiman D."/>
            <person name="Howarth C."/>
            <person name="Larson L."/>
            <person name="Lui A."/>
            <person name="MacDonald P.J.P."/>
            <person name="Montmayeur A."/>
            <person name="Murphy C."/>
            <person name="Neiman D."/>
            <person name="Pearson M."/>
            <person name="Priest M."/>
            <person name="Roberts A."/>
            <person name="Saif S."/>
            <person name="Shea T."/>
            <person name="Shenoy N."/>
            <person name="Sisk P."/>
            <person name="Stolte C."/>
            <person name="Sykes S."/>
            <person name="Wortman J."/>
            <person name="Nusbaum C."/>
            <person name="Birren B."/>
        </authorList>
    </citation>
    <scope>NUCLEOTIDE SEQUENCE [LARGE SCALE GENOMIC DNA]</scope>
    <source>
        <strain evidence="1 2">1_3_50AFAA</strain>
    </source>
</reference>
<dbReference type="AlphaFoldDB" id="A0A096B9X4"/>
<dbReference type="InterPro" id="IPR009078">
    <property type="entry name" value="Ferritin-like_SF"/>
</dbReference>
<evidence type="ECO:0008006" key="3">
    <source>
        <dbReference type="Google" id="ProtNLM"/>
    </source>
</evidence>
<evidence type="ECO:0000313" key="2">
    <source>
        <dbReference type="Proteomes" id="UP000029585"/>
    </source>
</evidence>
<comment type="caution">
    <text evidence="1">The sequence shown here is derived from an EMBL/GenBank/DDBJ whole genome shotgun (WGS) entry which is preliminary data.</text>
</comment>
<dbReference type="SUPFAM" id="SSF47240">
    <property type="entry name" value="Ferritin-like"/>
    <property type="match status" value="1"/>
</dbReference>
<keyword evidence="2" id="KW-1185">Reference proteome</keyword>
<proteinExistence type="predicted"/>
<dbReference type="Gene3D" id="1.20.1260.10">
    <property type="match status" value="1"/>
</dbReference>
<dbReference type="RefSeq" id="WP_009256979.1">
    <property type="nucleotide sequence ID" value="NZ_KN174162.1"/>
</dbReference>
<evidence type="ECO:0000313" key="1">
    <source>
        <dbReference type="EMBL" id="KGF55850.1"/>
    </source>
</evidence>
<dbReference type="eggNOG" id="ENOG5030GRH">
    <property type="taxonomic scope" value="Bacteria"/>
</dbReference>
<dbReference type="PATRIC" id="fig|742738.3.peg.1732"/>
<name>A0A096B9X4_FLAPL</name>
<gene>
    <name evidence="1" type="ORF">HMPREF9460_01684</name>
</gene>
<dbReference type="HOGENOM" id="CLU_168781_4_2_9"/>
<sequence length="61" mass="7201">MANLTTKELTALSDQLNFEKTLYCKYQEAAQECTEEDLKPCFQQYADQHRQNYDCLLGYLK</sequence>
<organism evidence="1 2">
    <name type="scientific">Flavonifractor plautii 1_3_50AFAA</name>
    <dbReference type="NCBI Taxonomy" id="742738"/>
    <lineage>
        <taxon>Bacteria</taxon>
        <taxon>Bacillati</taxon>
        <taxon>Bacillota</taxon>
        <taxon>Clostridia</taxon>
        <taxon>Eubacteriales</taxon>
        <taxon>Oscillospiraceae</taxon>
        <taxon>Flavonifractor</taxon>
    </lineage>
</organism>
<dbReference type="GeneID" id="63973608"/>